<comment type="similarity">
    <text evidence="1">Belongs to the peptidase M43B family.</text>
</comment>
<dbReference type="Gene3D" id="3.40.390.10">
    <property type="entry name" value="Collagenase (Catalytic Domain)"/>
    <property type="match status" value="1"/>
</dbReference>
<comment type="caution">
    <text evidence="10">The sequence shown here is derived from an EMBL/GenBank/DDBJ whole genome shotgun (WGS) entry which is preliminary data.</text>
</comment>
<evidence type="ECO:0000256" key="2">
    <source>
        <dbReference type="ARBA" id="ARBA00022729"/>
    </source>
</evidence>
<dbReference type="InterPro" id="IPR006558">
    <property type="entry name" value="LamG-like"/>
</dbReference>
<dbReference type="GO" id="GO:0007166">
    <property type="term" value="P:cell surface receptor signaling pathway"/>
    <property type="evidence" value="ECO:0007669"/>
    <property type="project" value="TreeGrafter"/>
</dbReference>
<dbReference type="PROSITE" id="PS50923">
    <property type="entry name" value="SUSHI"/>
    <property type="match status" value="2"/>
</dbReference>
<dbReference type="Pfam" id="PF05572">
    <property type="entry name" value="Peptidase_M43"/>
    <property type="match status" value="1"/>
</dbReference>
<dbReference type="InterPro" id="IPR013320">
    <property type="entry name" value="ConA-like_dom_sf"/>
</dbReference>
<dbReference type="PANTHER" id="PTHR46130:SF1">
    <property type="entry name" value="PAPPALYSIN-2"/>
    <property type="match status" value="1"/>
</dbReference>
<evidence type="ECO:0000256" key="6">
    <source>
        <dbReference type="PROSITE-ProRule" id="PRU00302"/>
    </source>
</evidence>
<dbReference type="InterPro" id="IPR043543">
    <property type="entry name" value="PAPPA/PAPPA2"/>
</dbReference>
<evidence type="ECO:0000259" key="9">
    <source>
        <dbReference type="PROSITE" id="PS50923"/>
    </source>
</evidence>
<dbReference type="InterPro" id="IPR011936">
    <property type="entry name" value="Myxo_disulph_rpt"/>
</dbReference>
<keyword evidence="2 8" id="KW-0732">Signal</keyword>
<sequence>MPHTRLLLLVTAILALWATRAAKLSSMVEHKRALVMRADRNLLPKVGERCRLGGGNRRPPQAPQHQPFGVYPRSPPSNLGGIMNGDAKGLQRSQSTDESSVGNAPSQSQRRLTRNVPSVWALGGGDGASATRWHGHGRRGSKNSPLKGLAHSREGKGHVSLGNGGNGGRRPRHAEARANEHVEVFHPWHEGRVRHTWNGPKEWDEPQPGYPRAAREGMAALYFSRIREEVLVARPEVLDKKLPRREFTVEIWVKPEGGQGNPAIIAGLFDNCTHVNNSKGWTLGIFSPKHTGKKDARFFFTLRTDRARQSTTVFGYQNYRPGTWTHLAASYDGQQMTLYVAGTRVGSHSGQSGALHSPFMDCCRTLIIGGDNSENRHAFRGHLGSIVLWSRALSQETLRQRYIRWAVIDNAEVMFSASFANLEKQWAPFQESVYPLVELLPIPEVDVVSQLMPSPCGQTVCDNLELISNYNSYWPLRIEKLVRYRVVNVCEDDGSNPTISLGQITRQHKALVEAFTRYNISWQLSIQEVRNSSLRRRIILDSCESGKIGNGRCDPECEHPLTGYDGGDCRLHRHCFAWKKRDGICHPECNNMVENFDDGDCCDPEVTDVGKTCFDPDSPERAYMSVKELKERLKLNSTHYLNVYFASSVRDDLAGAATWPWDKEALSHQGGVVLNPAYYGMLGHTNTMIHEVGHVLGLYHVFKGVSERESCDDPCRETVPSMETGDLCADTAPAPKSELCQDPDYANDTCEHTLFSGTPYNNYMSYTDDSCTDSFTPNQVARMHCYLDLVYEKWSPNRKPAPIPMPPVVIGQSRDSITIHWLPPISGVLYERNPGASCGNCAEDGTLRQYAHEATSPRACDSSGYRTPAEAVGPPDVDQPCTSSIQAWSPELRFYHTNMTVACPQPHGCMLELRFLVPVYPESLTLWITYLSVDFPRPLSDLELLTDNGESIHLGPMDTFCDMPLTVKLTVDTKVSGVRVYTFNEKMEIDAVMLISKPGSPICSLCSPVSYRIFRDPPFRKDAFFTATHPNQTFTDWDITPGQVYQYEVQVQAGAVLGVATPPLVHRHCASYCGDGEVTVSLGEECDDGGLLDGDGCSRKCQKESGFNCVGSPSLCYIHDGDGVCESFEKQSSIMDCGFYTPKGYIDQWAAEAYTSHEDPSQCPVSMVTGEPVVKVCKSHFSNNITKPPSAWFPCTASQEDASGIEEKETPMTSNGNEREERVWLKVCFDRPGVATSVFLYLAYDGSVQGDQQRPTVTVHLTDVTGHNHSIGTHTLSCQRNPLILNVTHNLSFPFYRTASVLLNFSSALVGISAVALRTSTHLGPAVPDHCEDVDGSGGYERLGCPHRSCADNICQSLQISNAYVNCTVTNQGHVQCTVTCHLGFTLSTGGGQEQSGTQKEALLTCTLGRWDVPVTCDPIDCGMPDQSLVFYAEFSCPDGTGFEKICSFSCLHPAKLHGTSQWLTCLEDGLWSFPEAYCKIECDAPSPIANAKPLQLSCYQGPHDVGSICRYRCKPGYHVADSGEKKTKKKILRIHCLEGGLWEEGSCVPVECDPPPPVFEGMYNCSNGFKLDSQCTLSCGRHRQQAPILCTKDGTWTEEFKLCEDLQGECPPPPSDLNLVEYTCDEGYGIGSICSPSCLIPPSDVVVLPKNITADTMEHWMKPAGVENVVCTGMLRWHPDPEFLHCIPSCEPFLADGWCDIINNRAYCGYDGGDCCASTLSSQRVSGSFVRHAVSHYSACKFTSMLYKYNYNLAPDTLIESA</sequence>
<feature type="compositionally biased region" description="Polar residues" evidence="7">
    <location>
        <begin position="91"/>
        <end position="110"/>
    </location>
</feature>
<dbReference type="CDD" id="cd04275">
    <property type="entry name" value="ZnMc_pappalysin_like"/>
    <property type="match status" value="1"/>
</dbReference>
<feature type="domain" description="Sushi" evidence="9">
    <location>
        <begin position="1551"/>
        <end position="1606"/>
    </location>
</feature>
<dbReference type="GO" id="GO:0006508">
    <property type="term" value="P:proteolysis"/>
    <property type="evidence" value="ECO:0007669"/>
    <property type="project" value="TreeGrafter"/>
</dbReference>
<dbReference type="InterPro" id="IPR008754">
    <property type="entry name" value="Peptidase_M43"/>
</dbReference>
<dbReference type="InterPro" id="IPR024079">
    <property type="entry name" value="MetalloPept_cat_dom_sf"/>
</dbReference>
<keyword evidence="11" id="KW-1185">Reference proteome</keyword>
<dbReference type="InterPro" id="IPR035976">
    <property type="entry name" value="Sushi/SCR/CCP_sf"/>
</dbReference>
<dbReference type="InterPro" id="IPR000436">
    <property type="entry name" value="Sushi_SCR_CCP_dom"/>
</dbReference>
<reference evidence="10" key="1">
    <citation type="journal article" date="2022" name="bioRxiv">
        <title>Sequencing and chromosome-scale assembly of the giantPleurodeles waltlgenome.</title>
        <authorList>
            <person name="Brown T."/>
            <person name="Elewa A."/>
            <person name="Iarovenko S."/>
            <person name="Subramanian E."/>
            <person name="Araus A.J."/>
            <person name="Petzold A."/>
            <person name="Susuki M."/>
            <person name="Suzuki K.-i.T."/>
            <person name="Hayashi T."/>
            <person name="Toyoda A."/>
            <person name="Oliveira C."/>
            <person name="Osipova E."/>
            <person name="Leigh N.D."/>
            <person name="Simon A."/>
            <person name="Yun M.H."/>
        </authorList>
    </citation>
    <scope>NUCLEOTIDE SEQUENCE</scope>
    <source>
        <strain evidence="10">20211129_DDA</strain>
        <tissue evidence="10">Liver</tissue>
    </source>
</reference>
<evidence type="ECO:0000313" key="10">
    <source>
        <dbReference type="EMBL" id="KAJ1173158.1"/>
    </source>
</evidence>
<dbReference type="CDD" id="cd00033">
    <property type="entry name" value="CCP"/>
    <property type="match status" value="2"/>
</dbReference>
<dbReference type="SMART" id="SM00004">
    <property type="entry name" value="NL"/>
    <property type="match status" value="2"/>
</dbReference>
<dbReference type="InterPro" id="IPR058897">
    <property type="entry name" value="PAPPA_SD_C"/>
</dbReference>
<keyword evidence="4" id="KW-1015">Disulfide bond</keyword>
<feature type="chain" id="PRO_5043339173" description="Sushi domain-containing protein" evidence="8">
    <location>
        <begin position="22"/>
        <end position="1763"/>
    </location>
</feature>
<evidence type="ECO:0000256" key="3">
    <source>
        <dbReference type="ARBA" id="ARBA00022737"/>
    </source>
</evidence>
<feature type="region of interest" description="Disordered" evidence="7">
    <location>
        <begin position="47"/>
        <end position="172"/>
    </location>
</feature>
<dbReference type="GO" id="GO:0005615">
    <property type="term" value="C:extracellular space"/>
    <property type="evidence" value="ECO:0007669"/>
    <property type="project" value="TreeGrafter"/>
</dbReference>
<dbReference type="Pfam" id="PF13385">
    <property type="entry name" value="Laminin_G_3"/>
    <property type="match status" value="1"/>
</dbReference>
<dbReference type="PANTHER" id="PTHR46130">
    <property type="entry name" value="LAMGL DOMAIN-CONTAINING PROTEIN"/>
    <property type="match status" value="1"/>
</dbReference>
<protein>
    <recommendedName>
        <fullName evidence="9">Sushi domain-containing protein</fullName>
    </recommendedName>
</protein>
<evidence type="ECO:0000256" key="4">
    <source>
        <dbReference type="ARBA" id="ARBA00023157"/>
    </source>
</evidence>
<dbReference type="NCBIfam" id="TIGR02232">
    <property type="entry name" value="myxo_disulf_rpt"/>
    <property type="match status" value="1"/>
</dbReference>
<accession>A0AAV7T9Q2</accession>
<keyword evidence="5" id="KW-0325">Glycoprotein</keyword>
<dbReference type="Pfam" id="PF00066">
    <property type="entry name" value="Notch"/>
    <property type="match status" value="1"/>
</dbReference>
<feature type="domain" description="Sushi" evidence="9">
    <location>
        <begin position="1481"/>
        <end position="1550"/>
    </location>
</feature>
<evidence type="ECO:0000256" key="5">
    <source>
        <dbReference type="ARBA" id="ARBA00023180"/>
    </source>
</evidence>
<dbReference type="FunFam" id="3.40.390.10:FF:000026">
    <property type="entry name" value="Pappalysin 1"/>
    <property type="match status" value="1"/>
</dbReference>
<feature type="signal peptide" evidence="8">
    <location>
        <begin position="1"/>
        <end position="21"/>
    </location>
</feature>
<comment type="caution">
    <text evidence="6">Lacks conserved residue(s) required for the propagation of feature annotation.</text>
</comment>
<proteinExistence type="inferred from homology"/>
<dbReference type="SUPFAM" id="SSF55486">
    <property type="entry name" value="Metalloproteases ('zincins'), catalytic domain"/>
    <property type="match status" value="1"/>
</dbReference>
<dbReference type="SUPFAM" id="SSF57535">
    <property type="entry name" value="Complement control module/SCR domain"/>
    <property type="match status" value="3"/>
</dbReference>
<evidence type="ECO:0000256" key="8">
    <source>
        <dbReference type="SAM" id="SignalP"/>
    </source>
</evidence>
<dbReference type="SMART" id="SM00560">
    <property type="entry name" value="LamGL"/>
    <property type="match status" value="1"/>
</dbReference>
<keyword evidence="3" id="KW-0677">Repeat</keyword>
<dbReference type="Gene3D" id="2.10.70.10">
    <property type="entry name" value="Complement Module, domain 1"/>
    <property type="match status" value="2"/>
</dbReference>
<keyword evidence="6" id="KW-0768">Sushi</keyword>
<feature type="region of interest" description="Disordered" evidence="7">
    <location>
        <begin position="861"/>
        <end position="880"/>
    </location>
</feature>
<evidence type="ECO:0000313" key="11">
    <source>
        <dbReference type="Proteomes" id="UP001066276"/>
    </source>
</evidence>
<dbReference type="Proteomes" id="UP001066276">
    <property type="component" value="Chromosome 4_1"/>
</dbReference>
<organism evidence="10 11">
    <name type="scientific">Pleurodeles waltl</name>
    <name type="common">Iberian ribbed newt</name>
    <dbReference type="NCBI Taxonomy" id="8319"/>
    <lineage>
        <taxon>Eukaryota</taxon>
        <taxon>Metazoa</taxon>
        <taxon>Chordata</taxon>
        <taxon>Craniata</taxon>
        <taxon>Vertebrata</taxon>
        <taxon>Euteleostomi</taxon>
        <taxon>Amphibia</taxon>
        <taxon>Batrachia</taxon>
        <taxon>Caudata</taxon>
        <taxon>Salamandroidea</taxon>
        <taxon>Salamandridae</taxon>
        <taxon>Pleurodelinae</taxon>
        <taxon>Pleurodeles</taxon>
    </lineage>
</organism>
<name>A0AAV7T9Q2_PLEWA</name>
<dbReference type="Pfam" id="PF00084">
    <property type="entry name" value="Sushi"/>
    <property type="match status" value="1"/>
</dbReference>
<dbReference type="Gene3D" id="2.60.120.200">
    <property type="match status" value="1"/>
</dbReference>
<dbReference type="GO" id="GO:0004222">
    <property type="term" value="F:metalloendopeptidase activity"/>
    <property type="evidence" value="ECO:0007669"/>
    <property type="project" value="TreeGrafter"/>
</dbReference>
<evidence type="ECO:0000256" key="7">
    <source>
        <dbReference type="SAM" id="MobiDB-lite"/>
    </source>
</evidence>
<dbReference type="Pfam" id="PF25900">
    <property type="entry name" value="PAPPA"/>
    <property type="match status" value="1"/>
</dbReference>
<gene>
    <name evidence="10" type="ORF">NDU88_004999</name>
</gene>
<dbReference type="SUPFAM" id="SSF49899">
    <property type="entry name" value="Concanavalin A-like lectins/glucanases"/>
    <property type="match status" value="1"/>
</dbReference>
<dbReference type="EMBL" id="JANPWB010000007">
    <property type="protein sequence ID" value="KAJ1173158.1"/>
    <property type="molecule type" value="Genomic_DNA"/>
</dbReference>
<dbReference type="InterPro" id="IPR000800">
    <property type="entry name" value="Notch_dom"/>
</dbReference>
<evidence type="ECO:0000256" key="1">
    <source>
        <dbReference type="ARBA" id="ARBA00008721"/>
    </source>
</evidence>
<dbReference type="SMART" id="SM00032">
    <property type="entry name" value="CCP"/>
    <property type="match status" value="4"/>
</dbReference>